<comment type="caution">
    <text evidence="1">The sequence shown here is derived from an EMBL/GenBank/DDBJ whole genome shotgun (WGS) entry which is preliminary data.</text>
</comment>
<reference evidence="1" key="1">
    <citation type="journal article" date="2014" name="Front. Microbiol.">
        <title>High frequency of phylogenetically diverse reductive dehalogenase-homologous genes in deep subseafloor sedimentary metagenomes.</title>
        <authorList>
            <person name="Kawai M."/>
            <person name="Futagami T."/>
            <person name="Toyoda A."/>
            <person name="Takaki Y."/>
            <person name="Nishi S."/>
            <person name="Hori S."/>
            <person name="Arai W."/>
            <person name="Tsubouchi T."/>
            <person name="Morono Y."/>
            <person name="Uchiyama I."/>
            <person name="Ito T."/>
            <person name="Fujiyama A."/>
            <person name="Inagaki F."/>
            <person name="Takami H."/>
        </authorList>
    </citation>
    <scope>NUCLEOTIDE SEQUENCE</scope>
    <source>
        <strain evidence="1">Expedition CK06-06</strain>
    </source>
</reference>
<proteinExistence type="predicted"/>
<dbReference type="AlphaFoldDB" id="X0ZZT8"/>
<dbReference type="EMBL" id="BARS01051229">
    <property type="protein sequence ID" value="GAG53526.1"/>
    <property type="molecule type" value="Genomic_DNA"/>
</dbReference>
<protein>
    <submittedName>
        <fullName evidence="1">Uncharacterized protein</fullName>
    </submittedName>
</protein>
<accession>X0ZZT8</accession>
<gene>
    <name evidence="1" type="ORF">S01H1_76344</name>
</gene>
<evidence type="ECO:0000313" key="1">
    <source>
        <dbReference type="EMBL" id="GAG53526.1"/>
    </source>
</evidence>
<sequence length="89" mass="9838">MTTPTMRLKPVKIQTAWQFRTHNNQGQPPFVHVTTAMHGPRAVANPPPANGAYAATFHMAPDDWLIQLEDGQWTQLNGHAAAVLLEETP</sequence>
<organism evidence="1">
    <name type="scientific">marine sediment metagenome</name>
    <dbReference type="NCBI Taxonomy" id="412755"/>
    <lineage>
        <taxon>unclassified sequences</taxon>
        <taxon>metagenomes</taxon>
        <taxon>ecological metagenomes</taxon>
    </lineage>
</organism>
<name>X0ZZT8_9ZZZZ</name>